<proteinExistence type="predicted"/>
<organism evidence="3 4">
    <name type="scientific">Anaerovirgula multivorans</name>
    <dbReference type="NCBI Taxonomy" id="312168"/>
    <lineage>
        <taxon>Bacteria</taxon>
        <taxon>Bacillati</taxon>
        <taxon>Bacillota</taxon>
        <taxon>Clostridia</taxon>
        <taxon>Peptostreptococcales</taxon>
        <taxon>Natronincolaceae</taxon>
        <taxon>Anaerovirgula</taxon>
    </lineage>
</organism>
<evidence type="ECO:0000313" key="4">
    <source>
        <dbReference type="Proteomes" id="UP000198304"/>
    </source>
</evidence>
<evidence type="ECO:0000256" key="2">
    <source>
        <dbReference type="SAM" id="SignalP"/>
    </source>
</evidence>
<accession>A0A239JF78</accession>
<dbReference type="RefSeq" id="WP_089284962.1">
    <property type="nucleotide sequence ID" value="NZ_FZOJ01000035.1"/>
</dbReference>
<dbReference type="Proteomes" id="UP000198304">
    <property type="component" value="Unassembled WGS sequence"/>
</dbReference>
<evidence type="ECO:0000256" key="1">
    <source>
        <dbReference type="SAM" id="MobiDB-lite"/>
    </source>
</evidence>
<feature type="signal peptide" evidence="2">
    <location>
        <begin position="1"/>
        <end position="27"/>
    </location>
</feature>
<name>A0A239JF78_9FIRM</name>
<evidence type="ECO:0000313" key="3">
    <source>
        <dbReference type="EMBL" id="SNT04262.1"/>
    </source>
</evidence>
<dbReference type="OrthoDB" id="116695at2"/>
<feature type="region of interest" description="Disordered" evidence="1">
    <location>
        <begin position="35"/>
        <end position="72"/>
    </location>
</feature>
<keyword evidence="2" id="KW-0732">Signal</keyword>
<feature type="chain" id="PRO_5039075835" evidence="2">
    <location>
        <begin position="28"/>
        <end position="305"/>
    </location>
</feature>
<dbReference type="EMBL" id="FZOJ01000035">
    <property type="protein sequence ID" value="SNT04262.1"/>
    <property type="molecule type" value="Genomic_DNA"/>
</dbReference>
<feature type="compositionally biased region" description="Low complexity" evidence="1">
    <location>
        <begin position="52"/>
        <end position="65"/>
    </location>
</feature>
<reference evidence="3 4" key="1">
    <citation type="submission" date="2017-06" db="EMBL/GenBank/DDBJ databases">
        <authorList>
            <person name="Kim H.J."/>
            <person name="Triplett B.A."/>
        </authorList>
    </citation>
    <scope>NUCLEOTIDE SEQUENCE [LARGE SCALE GENOMIC DNA]</scope>
    <source>
        <strain evidence="3 4">SCA</strain>
    </source>
</reference>
<dbReference type="AlphaFoldDB" id="A0A239JF78"/>
<sequence length="305" mass="33493">MKHNSIIKNTLSLLLAFVFLFALSACGQNSISTPAPTDALSTPNVTVTANPAQPSDSSSPQSEADVMSGSEIDKNTIDIEKVEAVIADDCNSVFEGKIGTQNICIAIYRDGDLLTASYITRNDQDSEINLQGTIQTNTASFVLNSKDGATFMGTIEPETQEGTLLKGTYTATTNGEDTKFALALSHTIGNTYESRYPLTSANTKDIEEFANKIKLYITENNKTGLTNLIAYPIKVVINGSKVSINNKKEFEQRYDDIINDKFKEKINNCYTKYLFSNYMGVMLGNGEIWFESLNNNGLRVYAINN</sequence>
<feature type="compositionally biased region" description="Polar residues" evidence="1">
    <location>
        <begin position="35"/>
        <end position="51"/>
    </location>
</feature>
<keyword evidence="4" id="KW-1185">Reference proteome</keyword>
<dbReference type="PROSITE" id="PS51257">
    <property type="entry name" value="PROKAR_LIPOPROTEIN"/>
    <property type="match status" value="1"/>
</dbReference>
<gene>
    <name evidence="3" type="ORF">SAMN05446037_103513</name>
</gene>
<protein>
    <submittedName>
        <fullName evidence="3">Uncharacterized protein</fullName>
    </submittedName>
</protein>